<feature type="domain" description="Smf/DprA SLOG" evidence="2">
    <location>
        <begin position="51"/>
        <end position="259"/>
    </location>
</feature>
<dbReference type="PANTHER" id="PTHR43022">
    <property type="entry name" value="PROTEIN SMF"/>
    <property type="match status" value="1"/>
</dbReference>
<dbReference type="InterPro" id="IPR057666">
    <property type="entry name" value="DrpA_SLOG"/>
</dbReference>
<dbReference type="InterPro" id="IPR003488">
    <property type="entry name" value="DprA"/>
</dbReference>
<dbReference type="Proteomes" id="UP000655830">
    <property type="component" value="Unassembled WGS sequence"/>
</dbReference>
<dbReference type="SUPFAM" id="SSF102405">
    <property type="entry name" value="MCP/YpsA-like"/>
    <property type="match status" value="1"/>
</dbReference>
<sequence length="339" mass="37778">MSCQKIYEADDDFYKSIGIDPEKTQKIQASKKDLEDLQNYYESLEHQGITMVTIEDEDYPDRLKVIDDPPIVFFLKGDKTLVNWPSIAIVGARKCTEYGYSVANELGNELGKAGFSVVSGMALGIDEAAHKGALSKGNRTLAVLGCGVDICYPKQNRTLYQALLERGGLLSEFLPGTEPRAYQFPMRNRIISGLSLGTVVVEAAQRSGSLITAHLALAQNREVFAVPGNMNNPLSKGTNKLIQAGAKMVTCVEDIIEELVYQLPIQCDNFENNYTNNPILLLDKVEIMVYDNLSWQPTPLLDVAQKSNMSEHQIEKILLKLEIKGFITRLPGRRYVRLN</sequence>
<accession>A0A926IEV2</accession>
<organism evidence="4 5">
    <name type="scientific">Zhenhengia yiwuensis</name>
    <dbReference type="NCBI Taxonomy" id="2763666"/>
    <lineage>
        <taxon>Bacteria</taxon>
        <taxon>Bacillati</taxon>
        <taxon>Bacillota</taxon>
        <taxon>Clostridia</taxon>
        <taxon>Lachnospirales</taxon>
        <taxon>Lachnospiraceae</taxon>
        <taxon>Zhenhengia</taxon>
    </lineage>
</organism>
<dbReference type="Gene3D" id="1.10.10.10">
    <property type="entry name" value="Winged helix-like DNA-binding domain superfamily/Winged helix DNA-binding domain"/>
    <property type="match status" value="1"/>
</dbReference>
<proteinExistence type="inferred from homology"/>
<name>A0A926IEV2_9FIRM</name>
<dbReference type="InterPro" id="IPR036388">
    <property type="entry name" value="WH-like_DNA-bd_sf"/>
</dbReference>
<feature type="domain" description="DprA winged helix" evidence="3">
    <location>
        <begin position="282"/>
        <end position="332"/>
    </location>
</feature>
<evidence type="ECO:0000259" key="2">
    <source>
        <dbReference type="Pfam" id="PF02481"/>
    </source>
</evidence>
<dbReference type="Gene3D" id="3.40.50.450">
    <property type="match status" value="1"/>
</dbReference>
<comment type="caution">
    <text evidence="4">The sequence shown here is derived from an EMBL/GenBank/DDBJ whole genome shotgun (WGS) entry which is preliminary data.</text>
</comment>
<dbReference type="InterPro" id="IPR041614">
    <property type="entry name" value="DprA_WH"/>
</dbReference>
<dbReference type="Pfam" id="PF17782">
    <property type="entry name" value="WHD_DprA"/>
    <property type="match status" value="1"/>
</dbReference>
<dbReference type="AlphaFoldDB" id="A0A926IEV2"/>
<keyword evidence="5" id="KW-1185">Reference proteome</keyword>
<dbReference type="PANTHER" id="PTHR43022:SF1">
    <property type="entry name" value="PROTEIN SMF"/>
    <property type="match status" value="1"/>
</dbReference>
<reference evidence="4" key="1">
    <citation type="submission" date="2020-08" db="EMBL/GenBank/DDBJ databases">
        <title>Genome public.</title>
        <authorList>
            <person name="Liu C."/>
            <person name="Sun Q."/>
        </authorList>
    </citation>
    <scope>NUCLEOTIDE SEQUENCE</scope>
    <source>
        <strain evidence="4">NSJ-12</strain>
    </source>
</reference>
<protein>
    <submittedName>
        <fullName evidence="4">DNA-protecting protein DprA</fullName>
    </submittedName>
</protein>
<dbReference type="GO" id="GO:0009294">
    <property type="term" value="P:DNA-mediated transformation"/>
    <property type="evidence" value="ECO:0007669"/>
    <property type="project" value="InterPro"/>
</dbReference>
<dbReference type="NCBIfam" id="TIGR00732">
    <property type="entry name" value="dprA"/>
    <property type="match status" value="1"/>
</dbReference>
<dbReference type="Pfam" id="PF02481">
    <property type="entry name" value="DNA_processg_A"/>
    <property type="match status" value="1"/>
</dbReference>
<evidence type="ECO:0000313" key="4">
    <source>
        <dbReference type="EMBL" id="MBC8580314.1"/>
    </source>
</evidence>
<dbReference type="EMBL" id="JACRSY010000019">
    <property type="protein sequence ID" value="MBC8580314.1"/>
    <property type="molecule type" value="Genomic_DNA"/>
</dbReference>
<gene>
    <name evidence="4" type="primary">dprA</name>
    <name evidence="4" type="ORF">H8718_12330</name>
</gene>
<dbReference type="RefSeq" id="WP_249333152.1">
    <property type="nucleotide sequence ID" value="NZ_JACRSY010000019.1"/>
</dbReference>
<comment type="similarity">
    <text evidence="1">Belongs to the DprA/Smf family.</text>
</comment>
<evidence type="ECO:0000256" key="1">
    <source>
        <dbReference type="ARBA" id="ARBA00006525"/>
    </source>
</evidence>
<evidence type="ECO:0000313" key="5">
    <source>
        <dbReference type="Proteomes" id="UP000655830"/>
    </source>
</evidence>
<evidence type="ECO:0000259" key="3">
    <source>
        <dbReference type="Pfam" id="PF17782"/>
    </source>
</evidence>